<organism evidence="2 3">
    <name type="scientific">Caerostris darwini</name>
    <dbReference type="NCBI Taxonomy" id="1538125"/>
    <lineage>
        <taxon>Eukaryota</taxon>
        <taxon>Metazoa</taxon>
        <taxon>Ecdysozoa</taxon>
        <taxon>Arthropoda</taxon>
        <taxon>Chelicerata</taxon>
        <taxon>Arachnida</taxon>
        <taxon>Araneae</taxon>
        <taxon>Araneomorphae</taxon>
        <taxon>Entelegynae</taxon>
        <taxon>Araneoidea</taxon>
        <taxon>Araneidae</taxon>
        <taxon>Caerostris</taxon>
    </lineage>
</organism>
<reference evidence="2 3" key="1">
    <citation type="submission" date="2021-06" db="EMBL/GenBank/DDBJ databases">
        <title>Caerostris darwini draft genome.</title>
        <authorList>
            <person name="Kono N."/>
            <person name="Arakawa K."/>
        </authorList>
    </citation>
    <scope>NUCLEOTIDE SEQUENCE [LARGE SCALE GENOMIC DNA]</scope>
</reference>
<proteinExistence type="predicted"/>
<keyword evidence="3" id="KW-1185">Reference proteome</keyword>
<accession>A0AAV4RUZ2</accession>
<dbReference type="AlphaFoldDB" id="A0AAV4RUZ2"/>
<evidence type="ECO:0000313" key="2">
    <source>
        <dbReference type="EMBL" id="GIY26153.1"/>
    </source>
</evidence>
<comment type="caution">
    <text evidence="2">The sequence shown here is derived from an EMBL/GenBank/DDBJ whole genome shotgun (WGS) entry which is preliminary data.</text>
</comment>
<gene>
    <name evidence="2" type="ORF">CDAR_369391</name>
</gene>
<name>A0AAV4RUZ2_9ARAC</name>
<dbReference type="Proteomes" id="UP001054837">
    <property type="component" value="Unassembled WGS sequence"/>
</dbReference>
<dbReference type="EMBL" id="BPLQ01006913">
    <property type="protein sequence ID" value="GIY26153.1"/>
    <property type="molecule type" value="Genomic_DNA"/>
</dbReference>
<evidence type="ECO:0000256" key="1">
    <source>
        <dbReference type="SAM" id="MobiDB-lite"/>
    </source>
</evidence>
<sequence length="81" mass="9445">MRHYVSSVEDGRRGLSSAKPAQKKMERTIPNWRQDGQRSPRSGRRRLHQFPSTLRTLYSFFTEKWMFLSDSSQPYPLVGGA</sequence>
<protein>
    <submittedName>
        <fullName evidence="2">Uncharacterized protein</fullName>
    </submittedName>
</protein>
<evidence type="ECO:0000313" key="3">
    <source>
        <dbReference type="Proteomes" id="UP001054837"/>
    </source>
</evidence>
<feature type="region of interest" description="Disordered" evidence="1">
    <location>
        <begin position="1"/>
        <end position="48"/>
    </location>
</feature>